<sequence length="173" mass="19317">MDSLHNGNVKQNGINIFEAVPNTVNLDHLANSSLTNASRALLLKQRNTRTVSASIPKLIKLYDENDKESKANTKANKKSCKALKALRREAELLGLEEKADKTIRDRADSKEVEHPAKAKGKTGDWADEVEEELVSQEKKSRRKPKAKMVGLRPSQAPRRSGERHWAWGLEAGI</sequence>
<dbReference type="AlphaFoldDB" id="A0A9P4TUE8"/>
<feature type="compositionally biased region" description="Basic and acidic residues" evidence="1">
    <location>
        <begin position="97"/>
        <end position="124"/>
    </location>
</feature>
<comment type="caution">
    <text evidence="2">The sequence shown here is derived from an EMBL/GenBank/DDBJ whole genome shotgun (WGS) entry which is preliminary data.</text>
</comment>
<organism evidence="2 3">
    <name type="scientific">Tothia fuscella</name>
    <dbReference type="NCBI Taxonomy" id="1048955"/>
    <lineage>
        <taxon>Eukaryota</taxon>
        <taxon>Fungi</taxon>
        <taxon>Dikarya</taxon>
        <taxon>Ascomycota</taxon>
        <taxon>Pezizomycotina</taxon>
        <taxon>Dothideomycetes</taxon>
        <taxon>Pleosporomycetidae</taxon>
        <taxon>Venturiales</taxon>
        <taxon>Cylindrosympodiaceae</taxon>
        <taxon>Tothia</taxon>
    </lineage>
</organism>
<accession>A0A9P4TUE8</accession>
<protein>
    <submittedName>
        <fullName evidence="2">Uncharacterized protein</fullName>
    </submittedName>
</protein>
<dbReference type="EMBL" id="MU007073">
    <property type="protein sequence ID" value="KAF2424861.1"/>
    <property type="molecule type" value="Genomic_DNA"/>
</dbReference>
<dbReference type="Proteomes" id="UP000800235">
    <property type="component" value="Unassembled WGS sequence"/>
</dbReference>
<feature type="region of interest" description="Disordered" evidence="1">
    <location>
        <begin position="97"/>
        <end position="173"/>
    </location>
</feature>
<evidence type="ECO:0000256" key="1">
    <source>
        <dbReference type="SAM" id="MobiDB-lite"/>
    </source>
</evidence>
<proteinExistence type="predicted"/>
<evidence type="ECO:0000313" key="3">
    <source>
        <dbReference type="Proteomes" id="UP000800235"/>
    </source>
</evidence>
<reference evidence="2" key="1">
    <citation type="journal article" date="2020" name="Stud. Mycol.">
        <title>101 Dothideomycetes genomes: a test case for predicting lifestyles and emergence of pathogens.</title>
        <authorList>
            <person name="Haridas S."/>
            <person name="Albert R."/>
            <person name="Binder M."/>
            <person name="Bloem J."/>
            <person name="Labutti K."/>
            <person name="Salamov A."/>
            <person name="Andreopoulos B."/>
            <person name="Baker S."/>
            <person name="Barry K."/>
            <person name="Bills G."/>
            <person name="Bluhm B."/>
            <person name="Cannon C."/>
            <person name="Castanera R."/>
            <person name="Culley D."/>
            <person name="Daum C."/>
            <person name="Ezra D."/>
            <person name="Gonzalez J."/>
            <person name="Henrissat B."/>
            <person name="Kuo A."/>
            <person name="Liang C."/>
            <person name="Lipzen A."/>
            <person name="Lutzoni F."/>
            <person name="Magnuson J."/>
            <person name="Mondo S."/>
            <person name="Nolan M."/>
            <person name="Ohm R."/>
            <person name="Pangilinan J."/>
            <person name="Park H.-J."/>
            <person name="Ramirez L."/>
            <person name="Alfaro M."/>
            <person name="Sun H."/>
            <person name="Tritt A."/>
            <person name="Yoshinaga Y."/>
            <person name="Zwiers L.-H."/>
            <person name="Turgeon B."/>
            <person name="Goodwin S."/>
            <person name="Spatafora J."/>
            <person name="Crous P."/>
            <person name="Grigoriev I."/>
        </authorList>
    </citation>
    <scope>NUCLEOTIDE SEQUENCE</scope>
    <source>
        <strain evidence="2">CBS 130266</strain>
    </source>
</reference>
<keyword evidence="3" id="KW-1185">Reference proteome</keyword>
<gene>
    <name evidence="2" type="ORF">EJ08DRAFT_411570</name>
</gene>
<feature type="compositionally biased region" description="Acidic residues" evidence="1">
    <location>
        <begin position="125"/>
        <end position="134"/>
    </location>
</feature>
<evidence type="ECO:0000313" key="2">
    <source>
        <dbReference type="EMBL" id="KAF2424861.1"/>
    </source>
</evidence>
<name>A0A9P4TUE8_9PEZI</name>